<dbReference type="Gene3D" id="1.25.40.10">
    <property type="entry name" value="Tetratricopeptide repeat domain"/>
    <property type="match status" value="2"/>
</dbReference>
<dbReference type="SUPFAM" id="SSF48452">
    <property type="entry name" value="TPR-like"/>
    <property type="match status" value="3"/>
</dbReference>
<protein>
    <submittedName>
        <fullName evidence="1">Tetratricopeptide repeat protein</fullName>
    </submittedName>
</protein>
<evidence type="ECO:0000313" key="1">
    <source>
        <dbReference type="EMBL" id="MBO3738676.1"/>
    </source>
</evidence>
<organism evidence="1 2">
    <name type="scientific">Actinoplanes flavus</name>
    <dbReference type="NCBI Taxonomy" id="2820290"/>
    <lineage>
        <taxon>Bacteria</taxon>
        <taxon>Bacillati</taxon>
        <taxon>Actinomycetota</taxon>
        <taxon>Actinomycetes</taxon>
        <taxon>Micromonosporales</taxon>
        <taxon>Micromonosporaceae</taxon>
        <taxon>Actinoplanes</taxon>
    </lineage>
</organism>
<dbReference type="PANTHER" id="PTHR19959:SF119">
    <property type="entry name" value="FUNGAL LIPASE-LIKE DOMAIN-CONTAINING PROTEIN"/>
    <property type="match status" value="1"/>
</dbReference>
<dbReference type="Pfam" id="PF13424">
    <property type="entry name" value="TPR_12"/>
    <property type="match status" value="1"/>
</dbReference>
<gene>
    <name evidence="1" type="ORF">J5X75_14205</name>
</gene>
<name>A0ABS3UKE2_9ACTN</name>
<dbReference type="EMBL" id="JAGFNS010000008">
    <property type="protein sequence ID" value="MBO3738676.1"/>
    <property type="molecule type" value="Genomic_DNA"/>
</dbReference>
<dbReference type="RefSeq" id="WP_208467832.1">
    <property type="nucleotide sequence ID" value="NZ_JAGFNS010000008.1"/>
</dbReference>
<sequence length="451" mass="48199">MRLSADTLRQLRAQAEANPTLLPHYAQALLAFADELSSAGLPDQALSRSAEAVAVSRRGGSGPELAVALSSHGRFLSDAGRHTEALAAASEAETVARDAGPGYEPLLADVLAGRSLRLSRLGRHSDAIAPAREAVALRRAAAEADPAARPQLARSLISFATALAGLDLRGEMLPVATEAVAVWESLPPDRLDEHRADYAVSLTNLGFALHQSGSAEQAADLARRALVIQRELPDEAPTLAKTLNDLAGYLAEQERWTEVLPLAEEAVRVRRGLVTTSPAAFRHDLAASLTNLASTLARLGRGAEGLTHVREAVALFRELAAAEPHAWRGELGKTLLQQASVESRLDRHGPALALTAEAVGILEEVGDDQFRAYAQREYARVRAYARADLPAALAAADRSVEIYTDLYARSPAGYTVLFRDALLIKIGTLRVMGRTAESDALIRRIQTGRLA</sequence>
<evidence type="ECO:0000313" key="2">
    <source>
        <dbReference type="Proteomes" id="UP000679690"/>
    </source>
</evidence>
<dbReference type="InterPro" id="IPR011990">
    <property type="entry name" value="TPR-like_helical_dom_sf"/>
</dbReference>
<keyword evidence="2" id="KW-1185">Reference proteome</keyword>
<dbReference type="SMART" id="SM00028">
    <property type="entry name" value="TPR"/>
    <property type="match status" value="4"/>
</dbReference>
<dbReference type="Proteomes" id="UP000679690">
    <property type="component" value="Unassembled WGS sequence"/>
</dbReference>
<proteinExistence type="predicted"/>
<comment type="caution">
    <text evidence="1">The sequence shown here is derived from an EMBL/GenBank/DDBJ whole genome shotgun (WGS) entry which is preliminary data.</text>
</comment>
<dbReference type="PANTHER" id="PTHR19959">
    <property type="entry name" value="KINESIN LIGHT CHAIN"/>
    <property type="match status" value="1"/>
</dbReference>
<accession>A0ABS3UKE2</accession>
<dbReference type="InterPro" id="IPR019734">
    <property type="entry name" value="TPR_rpt"/>
</dbReference>
<dbReference type="Pfam" id="PF13374">
    <property type="entry name" value="TPR_10"/>
    <property type="match status" value="1"/>
</dbReference>
<reference evidence="1 2" key="1">
    <citation type="submission" date="2021-03" db="EMBL/GenBank/DDBJ databases">
        <title>Actinoplanes flavus sp. nov., a novel actinomycete isolated from Coconut Palm rhizosphere soil.</title>
        <authorList>
            <person name="Luo X."/>
        </authorList>
    </citation>
    <scope>NUCLEOTIDE SEQUENCE [LARGE SCALE GENOMIC DNA]</scope>
    <source>
        <strain evidence="1 2">NEAU-H7</strain>
    </source>
</reference>